<dbReference type="InterPro" id="IPR050814">
    <property type="entry name" value="Myo-inositol_Transporter"/>
</dbReference>
<keyword evidence="6 7" id="KW-0472">Membrane</keyword>
<feature type="domain" description="Major facilitator superfamily (MFS) profile" evidence="8">
    <location>
        <begin position="11"/>
        <end position="510"/>
    </location>
</feature>
<dbReference type="InterPro" id="IPR003663">
    <property type="entry name" value="Sugar/inositol_transpt"/>
</dbReference>
<gene>
    <name evidence="9" type="ORF">P9H32_03985</name>
</gene>
<feature type="transmembrane region" description="Helical" evidence="7">
    <location>
        <begin position="47"/>
        <end position="65"/>
    </location>
</feature>
<evidence type="ECO:0000256" key="7">
    <source>
        <dbReference type="SAM" id="Phobius"/>
    </source>
</evidence>
<feature type="transmembrane region" description="Helical" evidence="7">
    <location>
        <begin position="261"/>
        <end position="286"/>
    </location>
</feature>
<feature type="transmembrane region" description="Helical" evidence="7">
    <location>
        <begin position="134"/>
        <end position="157"/>
    </location>
</feature>
<evidence type="ECO:0000256" key="1">
    <source>
        <dbReference type="ARBA" id="ARBA00004141"/>
    </source>
</evidence>
<evidence type="ECO:0000313" key="10">
    <source>
        <dbReference type="Proteomes" id="UP001290861"/>
    </source>
</evidence>
<protein>
    <submittedName>
        <fullName evidence="9">MFS transporter</fullName>
    </submittedName>
</protein>
<feature type="transmembrane region" description="Helical" evidence="7">
    <location>
        <begin position="450"/>
        <end position="472"/>
    </location>
</feature>
<dbReference type="PROSITE" id="PS50850">
    <property type="entry name" value="MFS"/>
    <property type="match status" value="1"/>
</dbReference>
<proteinExistence type="inferred from homology"/>
<dbReference type="PRINTS" id="PR00171">
    <property type="entry name" value="SUGRTRNSPORT"/>
</dbReference>
<dbReference type="EMBL" id="JARVCO010000004">
    <property type="protein sequence ID" value="MDZ8117775.1"/>
    <property type="molecule type" value="Genomic_DNA"/>
</dbReference>
<feature type="transmembrane region" description="Helical" evidence="7">
    <location>
        <begin position="77"/>
        <end position="96"/>
    </location>
</feature>
<organism evidence="9 10">
    <name type="scientific">Pontiella agarivorans</name>
    <dbReference type="NCBI Taxonomy" id="3038953"/>
    <lineage>
        <taxon>Bacteria</taxon>
        <taxon>Pseudomonadati</taxon>
        <taxon>Kiritimatiellota</taxon>
        <taxon>Kiritimatiellia</taxon>
        <taxon>Kiritimatiellales</taxon>
        <taxon>Pontiellaceae</taxon>
        <taxon>Pontiella</taxon>
    </lineage>
</organism>
<keyword evidence="3" id="KW-0813">Transport</keyword>
<feature type="transmembrane region" description="Helical" evidence="7">
    <location>
        <begin position="328"/>
        <end position="348"/>
    </location>
</feature>
<dbReference type="Pfam" id="PF00083">
    <property type="entry name" value="Sugar_tr"/>
    <property type="match status" value="2"/>
</dbReference>
<evidence type="ECO:0000256" key="2">
    <source>
        <dbReference type="ARBA" id="ARBA00010992"/>
    </source>
</evidence>
<feature type="transmembrane region" description="Helical" evidence="7">
    <location>
        <begin position="177"/>
        <end position="198"/>
    </location>
</feature>
<dbReference type="InterPro" id="IPR020846">
    <property type="entry name" value="MFS_dom"/>
</dbReference>
<dbReference type="PROSITE" id="PS00216">
    <property type="entry name" value="SUGAR_TRANSPORT_1"/>
    <property type="match status" value="1"/>
</dbReference>
<dbReference type="PANTHER" id="PTHR48020">
    <property type="entry name" value="PROTON MYO-INOSITOL COTRANSPORTER"/>
    <property type="match status" value="1"/>
</dbReference>
<keyword evidence="5 7" id="KW-1133">Transmembrane helix</keyword>
<dbReference type="InterPro" id="IPR036259">
    <property type="entry name" value="MFS_trans_sf"/>
</dbReference>
<evidence type="ECO:0000256" key="3">
    <source>
        <dbReference type="ARBA" id="ARBA00022448"/>
    </source>
</evidence>
<dbReference type="RefSeq" id="WP_322607578.1">
    <property type="nucleotide sequence ID" value="NZ_JARVCO010000004.1"/>
</dbReference>
<feature type="transmembrane region" description="Helical" evidence="7">
    <location>
        <begin position="418"/>
        <end position="443"/>
    </location>
</feature>
<feature type="transmembrane region" description="Helical" evidence="7">
    <location>
        <begin position="298"/>
        <end position="321"/>
    </location>
</feature>
<reference evidence="9 10" key="1">
    <citation type="journal article" date="2024" name="Appl. Environ. Microbiol.">
        <title>Pontiella agarivorans sp. nov., a novel marine anaerobic bacterium capable of degrading macroalgal polysaccharides and fixing nitrogen.</title>
        <authorList>
            <person name="Liu N."/>
            <person name="Kivenson V."/>
            <person name="Peng X."/>
            <person name="Cui Z."/>
            <person name="Lankiewicz T.S."/>
            <person name="Gosselin K.M."/>
            <person name="English C.J."/>
            <person name="Blair E.M."/>
            <person name="O'Malley M.A."/>
            <person name="Valentine D.L."/>
        </authorList>
    </citation>
    <scope>NUCLEOTIDE SEQUENCE [LARGE SCALE GENOMIC DNA]</scope>
    <source>
        <strain evidence="9 10">NLcol2</strain>
    </source>
</reference>
<dbReference type="Proteomes" id="UP001290861">
    <property type="component" value="Unassembled WGS sequence"/>
</dbReference>
<evidence type="ECO:0000313" key="9">
    <source>
        <dbReference type="EMBL" id="MDZ8117775.1"/>
    </source>
</evidence>
<name>A0ABU5MUC3_9BACT</name>
<dbReference type="Gene3D" id="1.20.1250.20">
    <property type="entry name" value="MFS general substrate transporter like domains"/>
    <property type="match status" value="2"/>
</dbReference>
<keyword evidence="4 7" id="KW-0812">Transmembrane</keyword>
<feature type="transmembrane region" description="Helical" evidence="7">
    <location>
        <begin position="102"/>
        <end position="122"/>
    </location>
</feature>
<evidence type="ECO:0000259" key="8">
    <source>
        <dbReference type="PROSITE" id="PS50850"/>
    </source>
</evidence>
<keyword evidence="10" id="KW-1185">Reference proteome</keyword>
<evidence type="ECO:0000256" key="5">
    <source>
        <dbReference type="ARBA" id="ARBA00022989"/>
    </source>
</evidence>
<comment type="caution">
    <text evidence="9">The sequence shown here is derived from an EMBL/GenBank/DDBJ whole genome shotgun (WGS) entry which is preliminary data.</text>
</comment>
<accession>A0ABU5MUC3</accession>
<dbReference type="PANTHER" id="PTHR48020:SF12">
    <property type="entry name" value="PROTON MYO-INOSITOL COTRANSPORTER"/>
    <property type="match status" value="1"/>
</dbReference>
<dbReference type="SUPFAM" id="SSF103473">
    <property type="entry name" value="MFS general substrate transporter"/>
    <property type="match status" value="1"/>
</dbReference>
<dbReference type="InterPro" id="IPR005828">
    <property type="entry name" value="MFS_sugar_transport-like"/>
</dbReference>
<comment type="subcellular location">
    <subcellularLocation>
        <location evidence="1">Membrane</location>
        <topology evidence="1">Multi-pass membrane protein</topology>
    </subcellularLocation>
</comment>
<feature type="transmembrane region" description="Helical" evidence="7">
    <location>
        <begin position="484"/>
        <end position="504"/>
    </location>
</feature>
<sequence>MKNYQRNAFVFATIVAIGGLVFGIDAVLISGTTSYITEEFGLTPDMLGNVVSSTLLGVLIALPFVGPMCNSFGRKRVIQMIATLYLISAVGSTFAPGYWTLFIARFIGGLAFSSITLASMYIGEISPPSWRGKLVAMTQINIVIGLTLAYFINDAIFKASVSGTGWAESLGFADHTWRWMLGSEIPAAAIWLILLFFIPESPSWLFYKGREAEARDVLTKLLPDDEIDHHLDEMRESMAENAHDHDILTQFREIFGRRMRLILVIAVTFAIAQQASGINAIMFYATTVVEQLGFGTDAAFAQTVLFGVASLVFTIVALLLVDKLGRRPLIVGGMLWIIASLGVGAYSFSQATYTLPETTVVELAESGTFPQPERLGAIAGVEYHSDVEFKAAIAEVLGEKDARNNQSLLIQKAAQMNAMLIFICMLSFIAAFHFSIGPIMWIVFSEIFPIALRGIAIPLFGFISTFISWSVAKFFPVQLDTLGMASTLLTYAVCVAVGLVILFFSFKETKGLSIEEIQQKLVIKDED</sequence>
<evidence type="ECO:0000256" key="4">
    <source>
        <dbReference type="ARBA" id="ARBA00022692"/>
    </source>
</evidence>
<dbReference type="InterPro" id="IPR005829">
    <property type="entry name" value="Sugar_transporter_CS"/>
</dbReference>
<evidence type="ECO:0000256" key="6">
    <source>
        <dbReference type="ARBA" id="ARBA00023136"/>
    </source>
</evidence>
<comment type="similarity">
    <text evidence="2">Belongs to the major facilitator superfamily. Sugar transporter (TC 2.A.1.1) family.</text>
</comment>